<dbReference type="Proteomes" id="UP000006620">
    <property type="component" value="Chromosome"/>
</dbReference>
<dbReference type="HOGENOM" id="CLU_2937261_0_0_9"/>
<organism evidence="1 2">
    <name type="scientific">Paenibacillus mucilaginosus (strain KNP414)</name>
    <dbReference type="NCBI Taxonomy" id="1036673"/>
    <lineage>
        <taxon>Bacteria</taxon>
        <taxon>Bacillati</taxon>
        <taxon>Bacillota</taxon>
        <taxon>Bacilli</taxon>
        <taxon>Bacillales</taxon>
        <taxon>Paenibacillaceae</taxon>
        <taxon>Paenibacillus</taxon>
    </lineage>
</organism>
<dbReference type="KEGG" id="pms:KNP414_05048"/>
<evidence type="ECO:0000313" key="2">
    <source>
        <dbReference type="Proteomes" id="UP000006620"/>
    </source>
</evidence>
<accession>F8F6Q6</accession>
<gene>
    <name evidence="1" type="ordered locus">KNP414_05048</name>
</gene>
<dbReference type="EMBL" id="CP002869">
    <property type="protein sequence ID" value="AEI43572.1"/>
    <property type="molecule type" value="Genomic_DNA"/>
</dbReference>
<reference evidence="1 2" key="2">
    <citation type="journal article" date="2013" name="Genome Announc.">
        <title>Genome Sequence of Growth-Improving Paenibacillus mucilaginosus Strain KNP414.</title>
        <authorList>
            <person name="Lu J.J."/>
            <person name="Wang J.F."/>
            <person name="Hu X.F."/>
        </authorList>
    </citation>
    <scope>NUCLEOTIDE SEQUENCE [LARGE SCALE GENOMIC DNA]</scope>
    <source>
        <strain evidence="1 2">KNP414</strain>
    </source>
</reference>
<dbReference type="AlphaFoldDB" id="F8F6Q6"/>
<evidence type="ECO:0000313" key="1">
    <source>
        <dbReference type="EMBL" id="AEI43572.1"/>
    </source>
</evidence>
<reference evidence="2" key="1">
    <citation type="submission" date="2011-06" db="EMBL/GenBank/DDBJ databases">
        <title>Complete genome sequence of Paenibacillus mucilaginosus KNP414.</title>
        <authorList>
            <person name="Wang J."/>
            <person name="Hu S."/>
            <person name="Hu X."/>
            <person name="Zhang B."/>
            <person name="Dong D."/>
            <person name="Zhang S."/>
            <person name="Zhao K."/>
            <person name="Wu D."/>
        </authorList>
    </citation>
    <scope>NUCLEOTIDE SEQUENCE [LARGE SCALE GENOMIC DNA]</scope>
    <source>
        <strain evidence="2">KNP414</strain>
    </source>
</reference>
<name>F8F6Q6_PAEMK</name>
<protein>
    <submittedName>
        <fullName evidence="1">Uncharacterized protein</fullName>
    </submittedName>
</protein>
<proteinExistence type="predicted"/>
<sequence length="60" mass="6567">MNASLIHSQASGFGRVHLPILFESGTKNHAIGKPTAWFLVGFSTYGCLEHLRPGRKVRSS</sequence>